<proteinExistence type="predicted"/>
<evidence type="ECO:0000313" key="2">
    <source>
        <dbReference type="Proteomes" id="UP001169069"/>
    </source>
</evidence>
<gene>
    <name evidence="1" type="ORF">PGH07_09165</name>
</gene>
<protein>
    <submittedName>
        <fullName evidence="1">Uncharacterized protein</fullName>
    </submittedName>
</protein>
<dbReference type="RefSeq" id="WP_289414148.1">
    <property type="nucleotide sequence ID" value="NZ_JAQIBD010000003.1"/>
</dbReference>
<reference evidence="1" key="1">
    <citation type="submission" date="2023-01" db="EMBL/GenBank/DDBJ databases">
        <title>Sulfurovum sp. zt1-1 genome assembly.</title>
        <authorList>
            <person name="Wang J."/>
        </authorList>
    </citation>
    <scope>NUCLEOTIDE SEQUENCE</scope>
    <source>
        <strain evidence="1">Zt1-1</strain>
    </source>
</reference>
<dbReference type="Proteomes" id="UP001169069">
    <property type="component" value="Unassembled WGS sequence"/>
</dbReference>
<dbReference type="EMBL" id="JAQIBD010000003">
    <property type="protein sequence ID" value="MDM5272351.1"/>
    <property type="molecule type" value="Genomic_DNA"/>
</dbReference>
<comment type="caution">
    <text evidence="1">The sequence shown here is derived from an EMBL/GenBank/DDBJ whole genome shotgun (WGS) entry which is preliminary data.</text>
</comment>
<name>A0ABT7QZT0_9BACT</name>
<organism evidence="1 2">
    <name type="scientific">Sulfurovum zhangzhouensis</name>
    <dbReference type="NCBI Taxonomy" id="3019067"/>
    <lineage>
        <taxon>Bacteria</taxon>
        <taxon>Pseudomonadati</taxon>
        <taxon>Campylobacterota</taxon>
        <taxon>Epsilonproteobacteria</taxon>
        <taxon>Campylobacterales</taxon>
        <taxon>Sulfurovaceae</taxon>
        <taxon>Sulfurovum</taxon>
    </lineage>
</organism>
<evidence type="ECO:0000313" key="1">
    <source>
        <dbReference type="EMBL" id="MDM5272351.1"/>
    </source>
</evidence>
<sequence length="82" mass="9595">MVVLVLTQKGFHEVMKLRESAHLTIWVNQHILSKDEIAEYKNDGIHITDCAYDIDINSEDQINNALQMLYQNHPDEVIFVER</sequence>
<keyword evidence="2" id="KW-1185">Reference proteome</keyword>
<accession>A0ABT7QZT0</accession>